<protein>
    <recommendedName>
        <fullName evidence="13">C2H2-type domain-containing protein</fullName>
    </recommendedName>
</protein>
<evidence type="ECO:0000256" key="9">
    <source>
        <dbReference type="ARBA" id="ARBA00023163"/>
    </source>
</evidence>
<dbReference type="PANTHER" id="PTHR23235">
    <property type="entry name" value="KRUEPPEL-LIKE TRANSCRIPTION FACTOR"/>
    <property type="match status" value="1"/>
</dbReference>
<keyword evidence="5 11" id="KW-0863">Zinc-finger</keyword>
<dbReference type="GeneTree" id="ENSGT01150000286934"/>
<keyword evidence="3" id="KW-0479">Metal-binding</keyword>
<evidence type="ECO:0000259" key="13">
    <source>
        <dbReference type="PROSITE" id="PS50157"/>
    </source>
</evidence>
<evidence type="ECO:0000256" key="10">
    <source>
        <dbReference type="ARBA" id="ARBA00023242"/>
    </source>
</evidence>
<keyword evidence="15" id="KW-1185">Reference proteome</keyword>
<evidence type="ECO:0000256" key="12">
    <source>
        <dbReference type="SAM" id="MobiDB-lite"/>
    </source>
</evidence>
<accession>A0A3Q2Z0N6</accession>
<evidence type="ECO:0000256" key="3">
    <source>
        <dbReference type="ARBA" id="ARBA00022723"/>
    </source>
</evidence>
<dbReference type="FunFam" id="3.30.160.60:FF:002716">
    <property type="entry name" value="Zinc finger protein 212"/>
    <property type="match status" value="1"/>
</dbReference>
<dbReference type="GO" id="GO:0005634">
    <property type="term" value="C:nucleus"/>
    <property type="evidence" value="ECO:0007669"/>
    <property type="project" value="UniProtKB-SubCell"/>
</dbReference>
<dbReference type="GO" id="GO:0000981">
    <property type="term" value="F:DNA-binding transcription factor activity, RNA polymerase II-specific"/>
    <property type="evidence" value="ECO:0007669"/>
    <property type="project" value="TreeGrafter"/>
</dbReference>
<dbReference type="GO" id="GO:0008270">
    <property type="term" value="F:zinc ion binding"/>
    <property type="evidence" value="ECO:0007669"/>
    <property type="project" value="UniProtKB-KW"/>
</dbReference>
<comment type="similarity">
    <text evidence="2">Belongs to the krueppel C2H2-type zinc-finger protein family.</text>
</comment>
<dbReference type="SUPFAM" id="SSF57667">
    <property type="entry name" value="beta-beta-alpha zinc fingers"/>
    <property type="match status" value="2"/>
</dbReference>
<name>A0A3Q2Z0N6_HIPCM</name>
<evidence type="ECO:0000256" key="1">
    <source>
        <dbReference type="ARBA" id="ARBA00004123"/>
    </source>
</evidence>
<keyword evidence="7" id="KW-0805">Transcription regulation</keyword>
<feature type="domain" description="C2H2-type" evidence="13">
    <location>
        <begin position="173"/>
        <end position="200"/>
    </location>
</feature>
<proteinExistence type="inferred from homology"/>
<keyword evidence="6" id="KW-0862">Zinc</keyword>
<evidence type="ECO:0000256" key="6">
    <source>
        <dbReference type="ARBA" id="ARBA00022833"/>
    </source>
</evidence>
<evidence type="ECO:0000313" key="15">
    <source>
        <dbReference type="Proteomes" id="UP000264820"/>
    </source>
</evidence>
<feature type="region of interest" description="Disordered" evidence="12">
    <location>
        <begin position="60"/>
        <end position="163"/>
    </location>
</feature>
<feature type="compositionally biased region" description="Basic and acidic residues" evidence="12">
    <location>
        <begin position="97"/>
        <end position="106"/>
    </location>
</feature>
<dbReference type="OMA" id="GENPAFC"/>
<feature type="domain" description="C2H2-type" evidence="13">
    <location>
        <begin position="201"/>
        <end position="228"/>
    </location>
</feature>
<feature type="domain" description="C2H2-type" evidence="13">
    <location>
        <begin position="229"/>
        <end position="256"/>
    </location>
</feature>
<sequence>MLQKLVRERLLAAADEIFGLFERTIASYKEQLCRAREETERHRRQMEAVCSAQIVLRIDDDQQHGESSNLEYPQPPRMKEEEEEAHVSKLPLAAARAESDASEYKPPKSSQVHHQSPSGDHCGAPLPDDLLAPLSDCDGTDESLRSLGKESNRSAKKTTLGNEKTSQMCEQHFTCCVCGKTLANNSILMRHLRTHTGEKPFHCSVCGKRFTQKPSMVSHMRTHTGEKPFLCLVCGKAFTQKPHLVSHMRTHTGEKPFSCSVCSGRFRHRSNLNAHMRRHKTERINLLQ</sequence>
<dbReference type="PANTHER" id="PTHR23235:SF142">
    <property type="entry name" value="ZINC FINGER PROTEIN 384"/>
    <property type="match status" value="1"/>
</dbReference>
<comment type="subcellular location">
    <subcellularLocation>
        <location evidence="1">Nucleus</location>
    </subcellularLocation>
</comment>
<dbReference type="SMART" id="SM00355">
    <property type="entry name" value="ZnF_C2H2"/>
    <property type="match status" value="4"/>
</dbReference>
<evidence type="ECO:0000256" key="7">
    <source>
        <dbReference type="ARBA" id="ARBA00023015"/>
    </source>
</evidence>
<dbReference type="Pfam" id="PF00096">
    <property type="entry name" value="zf-C2H2"/>
    <property type="match status" value="2"/>
</dbReference>
<dbReference type="Pfam" id="PF13465">
    <property type="entry name" value="zf-H2C2_2"/>
    <property type="match status" value="1"/>
</dbReference>
<keyword evidence="4" id="KW-0677">Repeat</keyword>
<keyword evidence="9" id="KW-0804">Transcription</keyword>
<dbReference type="InterPro" id="IPR036236">
    <property type="entry name" value="Znf_C2H2_sf"/>
</dbReference>
<dbReference type="Proteomes" id="UP000264820">
    <property type="component" value="Unplaced"/>
</dbReference>
<evidence type="ECO:0000256" key="2">
    <source>
        <dbReference type="ARBA" id="ARBA00006991"/>
    </source>
</evidence>
<organism evidence="14 15">
    <name type="scientific">Hippocampus comes</name>
    <name type="common">Tiger tail seahorse</name>
    <dbReference type="NCBI Taxonomy" id="109280"/>
    <lineage>
        <taxon>Eukaryota</taxon>
        <taxon>Metazoa</taxon>
        <taxon>Chordata</taxon>
        <taxon>Craniata</taxon>
        <taxon>Vertebrata</taxon>
        <taxon>Euteleostomi</taxon>
        <taxon>Actinopterygii</taxon>
        <taxon>Neopterygii</taxon>
        <taxon>Teleostei</taxon>
        <taxon>Neoteleostei</taxon>
        <taxon>Acanthomorphata</taxon>
        <taxon>Syngnathiaria</taxon>
        <taxon>Syngnathiformes</taxon>
        <taxon>Syngnathoidei</taxon>
        <taxon>Syngnathidae</taxon>
        <taxon>Hippocampus</taxon>
    </lineage>
</organism>
<evidence type="ECO:0000313" key="14">
    <source>
        <dbReference type="Ensembl" id="ENSHCOP00000025105.1"/>
    </source>
</evidence>
<evidence type="ECO:0000256" key="5">
    <source>
        <dbReference type="ARBA" id="ARBA00022771"/>
    </source>
</evidence>
<keyword evidence="8" id="KW-0238">DNA-binding</keyword>
<dbReference type="Ensembl" id="ENSHCOT00000018979.1">
    <property type="protein sequence ID" value="ENSHCOP00000025105.1"/>
    <property type="gene ID" value="ENSHCOG00000014999.1"/>
</dbReference>
<feature type="compositionally biased region" description="Basic and acidic residues" evidence="12">
    <location>
        <begin position="142"/>
        <end position="153"/>
    </location>
</feature>
<dbReference type="Gene3D" id="3.30.160.60">
    <property type="entry name" value="Classic Zinc Finger"/>
    <property type="match status" value="4"/>
</dbReference>
<dbReference type="InterPro" id="IPR013087">
    <property type="entry name" value="Znf_C2H2_type"/>
</dbReference>
<dbReference type="PROSITE" id="PS00028">
    <property type="entry name" value="ZINC_FINGER_C2H2_1"/>
    <property type="match status" value="4"/>
</dbReference>
<evidence type="ECO:0000256" key="8">
    <source>
        <dbReference type="ARBA" id="ARBA00023125"/>
    </source>
</evidence>
<dbReference type="FunFam" id="3.30.160.60:FF:001506">
    <property type="entry name" value="Zinc finger protein"/>
    <property type="match status" value="2"/>
</dbReference>
<evidence type="ECO:0000256" key="4">
    <source>
        <dbReference type="ARBA" id="ARBA00022737"/>
    </source>
</evidence>
<reference evidence="14" key="1">
    <citation type="submission" date="2025-08" db="UniProtKB">
        <authorList>
            <consortium name="Ensembl"/>
        </authorList>
    </citation>
    <scope>IDENTIFICATION</scope>
</reference>
<dbReference type="PROSITE" id="PS50157">
    <property type="entry name" value="ZINC_FINGER_C2H2_2"/>
    <property type="match status" value="4"/>
</dbReference>
<keyword evidence="10" id="KW-0539">Nucleus</keyword>
<dbReference type="AlphaFoldDB" id="A0A3Q2Z0N6"/>
<feature type="domain" description="C2H2-type" evidence="13">
    <location>
        <begin position="257"/>
        <end position="284"/>
    </location>
</feature>
<dbReference type="GO" id="GO:0000978">
    <property type="term" value="F:RNA polymerase II cis-regulatory region sequence-specific DNA binding"/>
    <property type="evidence" value="ECO:0007669"/>
    <property type="project" value="TreeGrafter"/>
</dbReference>
<evidence type="ECO:0000256" key="11">
    <source>
        <dbReference type="PROSITE-ProRule" id="PRU00042"/>
    </source>
</evidence>
<feature type="compositionally biased region" description="Low complexity" evidence="12">
    <location>
        <begin position="124"/>
        <end position="134"/>
    </location>
</feature>
<feature type="compositionally biased region" description="Polar residues" evidence="12">
    <location>
        <begin position="108"/>
        <end position="118"/>
    </location>
</feature>
<reference evidence="14" key="2">
    <citation type="submission" date="2025-09" db="UniProtKB">
        <authorList>
            <consortium name="Ensembl"/>
        </authorList>
    </citation>
    <scope>IDENTIFICATION</scope>
</reference>